<comment type="caution">
    <text evidence="1">The sequence shown here is derived from an EMBL/GenBank/DDBJ whole genome shotgun (WGS) entry which is preliminary data.</text>
</comment>
<protein>
    <submittedName>
        <fullName evidence="1">Uncharacterized protein</fullName>
    </submittedName>
</protein>
<organism evidence="1 2">
    <name type="scientific">Geotrichum galactomycetum</name>
    <dbReference type="NCBI Taxonomy" id="27317"/>
    <lineage>
        <taxon>Eukaryota</taxon>
        <taxon>Fungi</taxon>
        <taxon>Dikarya</taxon>
        <taxon>Ascomycota</taxon>
        <taxon>Saccharomycotina</taxon>
        <taxon>Dipodascomycetes</taxon>
        <taxon>Dipodascales</taxon>
        <taxon>Dipodascaceae</taxon>
        <taxon>Geotrichum</taxon>
    </lineage>
</organism>
<reference evidence="1 2" key="1">
    <citation type="journal article" date="2020" name="Front. Microbiol.">
        <title>Phenotypic and Genetic Characterization of the Cheese Ripening Yeast Geotrichum candidum.</title>
        <authorList>
            <person name="Perkins V."/>
            <person name="Vignola S."/>
            <person name="Lessard M.H."/>
            <person name="Plante P.L."/>
            <person name="Corbeil J."/>
            <person name="Dugat-Bony E."/>
            <person name="Frenette M."/>
            <person name="Labrie S."/>
        </authorList>
    </citation>
    <scope>NUCLEOTIDE SEQUENCE [LARGE SCALE GENOMIC DNA]</scope>
    <source>
        <strain evidence="1 2">LMA-1147</strain>
    </source>
</reference>
<dbReference type="EMBL" id="QVQA01000001">
    <property type="protein sequence ID" value="KAF5103108.1"/>
    <property type="molecule type" value="Genomic_DNA"/>
</dbReference>
<dbReference type="Proteomes" id="UP000744676">
    <property type="component" value="Unassembled WGS sequence"/>
</dbReference>
<gene>
    <name evidence="1" type="ORF">D0Z00_000086</name>
</gene>
<keyword evidence="2" id="KW-1185">Reference proteome</keyword>
<name>A0ACB6VAW5_9ASCO</name>
<proteinExistence type="predicted"/>
<sequence length="636" mass="70064">MASKRKLKELEKDEPVPKAVPSYTDDEDSSDDDVAANGATNGAADVDMPDADKVAIDPKYATFYKRFQVAASHIPLSGASADTQPDAEETEEAVPVEEQQQDNSLASQLKRKEEQVVPADLVPLPLPTRKQTIEGGADDTAAPRLSKKRAAELAAIPKWLAEPTHVATETRVPFADLAGLSPRMREILTKLDYKEAFAVQAAVLPALLEGVNSIAPDVRPDILVNAATGSGKTLAYSIPIIDALASRVVPRVRALVLLPTRPLIQQVAGVLQSLAKGTGLNLLTLGAERTFRDEQRLVSSLQPDIIVATPGRLVDHIRSQTPGFTLAHLQYLVVDEADRLLNQSYQEWAEVVIAAIETTTVSAPDYQPVYARWQRTVQKLIFSATLTRDPEKMAALRIRRPQVYVVGGGATADASVAANDRLEFSVPPTLTERLVSVRNASVKPLRLLQILLHAAEPITDYVLVFVKSNEAAARLARLLTLIDEQVFHRGLVIERCSGEVDPQQRRRTLQAFAAGKINVLVCTDLIARGVDISQIRHVFNYDLPPGRREYVHRVGRTARAGQPGTAWTLATDHNEHKYFWNAIGDRIFRENGRAVERVHEAELIEPEGTREYYRQEDGYKIALEQLGTEVTTKKTE</sequence>
<accession>A0ACB6VAW5</accession>
<evidence type="ECO:0000313" key="1">
    <source>
        <dbReference type="EMBL" id="KAF5103108.1"/>
    </source>
</evidence>
<evidence type="ECO:0000313" key="2">
    <source>
        <dbReference type="Proteomes" id="UP000744676"/>
    </source>
</evidence>